<keyword evidence="2" id="KW-1185">Reference proteome</keyword>
<proteinExistence type="predicted"/>
<accession>A0AAV8TI23</accession>
<dbReference type="AlphaFoldDB" id="A0AAV8TI23"/>
<dbReference type="Proteomes" id="UP001159364">
    <property type="component" value="Linkage Group LG05"/>
</dbReference>
<reference evidence="1 2" key="1">
    <citation type="submission" date="2021-09" db="EMBL/GenBank/DDBJ databases">
        <title>Genomic insights and catalytic innovation underlie evolution of tropane alkaloids biosynthesis.</title>
        <authorList>
            <person name="Wang Y.-J."/>
            <person name="Tian T."/>
            <person name="Huang J.-P."/>
            <person name="Huang S.-X."/>
        </authorList>
    </citation>
    <scope>NUCLEOTIDE SEQUENCE [LARGE SCALE GENOMIC DNA]</scope>
    <source>
        <strain evidence="1">KIB-2018</strain>
        <tissue evidence="1">Leaf</tissue>
    </source>
</reference>
<dbReference type="EMBL" id="JAIWQS010000005">
    <property type="protein sequence ID" value="KAJ8766480.1"/>
    <property type="molecule type" value="Genomic_DNA"/>
</dbReference>
<name>A0AAV8TI23_9ROSI</name>
<gene>
    <name evidence="1" type="ORF">K2173_022539</name>
</gene>
<protein>
    <submittedName>
        <fullName evidence="1">Uncharacterized protein</fullName>
    </submittedName>
</protein>
<comment type="caution">
    <text evidence="1">The sequence shown here is derived from an EMBL/GenBank/DDBJ whole genome shotgun (WGS) entry which is preliminary data.</text>
</comment>
<organism evidence="1 2">
    <name type="scientific">Erythroxylum novogranatense</name>
    <dbReference type="NCBI Taxonomy" id="1862640"/>
    <lineage>
        <taxon>Eukaryota</taxon>
        <taxon>Viridiplantae</taxon>
        <taxon>Streptophyta</taxon>
        <taxon>Embryophyta</taxon>
        <taxon>Tracheophyta</taxon>
        <taxon>Spermatophyta</taxon>
        <taxon>Magnoliopsida</taxon>
        <taxon>eudicotyledons</taxon>
        <taxon>Gunneridae</taxon>
        <taxon>Pentapetalae</taxon>
        <taxon>rosids</taxon>
        <taxon>fabids</taxon>
        <taxon>Malpighiales</taxon>
        <taxon>Erythroxylaceae</taxon>
        <taxon>Erythroxylum</taxon>
    </lineage>
</organism>
<sequence>MEGSSHFQSPPLPENVTRIQNSSKAVTVIVDSQSANNQLKPGKHYLSRDCYVVSSSSLELSHSSLCDNSDLKPKTLLSGDFKPESQSEEYGFLFERPCLEFDRKRVFKVFIQRVQEYSPYSSRQELKEGNNDNSNIHQRRGLAGLSLLQLHHSFSLETCSFSILASRDWLIDLSVESL</sequence>
<evidence type="ECO:0000313" key="1">
    <source>
        <dbReference type="EMBL" id="KAJ8766480.1"/>
    </source>
</evidence>
<evidence type="ECO:0000313" key="2">
    <source>
        <dbReference type="Proteomes" id="UP001159364"/>
    </source>
</evidence>